<dbReference type="AlphaFoldDB" id="A0A927MW72"/>
<keyword evidence="2" id="KW-1185">Reference proteome</keyword>
<evidence type="ECO:0000313" key="1">
    <source>
        <dbReference type="EMBL" id="MBE1607556.1"/>
    </source>
</evidence>
<organism evidence="1 2">
    <name type="scientific">Actinopolymorpha pittospori</name>
    <dbReference type="NCBI Taxonomy" id="648752"/>
    <lineage>
        <taxon>Bacteria</taxon>
        <taxon>Bacillati</taxon>
        <taxon>Actinomycetota</taxon>
        <taxon>Actinomycetes</taxon>
        <taxon>Propionibacteriales</taxon>
        <taxon>Actinopolymorphaceae</taxon>
        <taxon>Actinopolymorpha</taxon>
    </lineage>
</organism>
<evidence type="ECO:0000313" key="2">
    <source>
        <dbReference type="Proteomes" id="UP000638648"/>
    </source>
</evidence>
<dbReference type="EMBL" id="JADBEM010000001">
    <property type="protein sequence ID" value="MBE1607556.1"/>
    <property type="molecule type" value="Genomic_DNA"/>
</dbReference>
<name>A0A927MW72_9ACTN</name>
<comment type="caution">
    <text evidence="1">The sequence shown here is derived from an EMBL/GenBank/DDBJ whole genome shotgun (WGS) entry which is preliminary data.</text>
</comment>
<reference evidence="1" key="1">
    <citation type="submission" date="2020-10" db="EMBL/GenBank/DDBJ databases">
        <title>Sequencing the genomes of 1000 actinobacteria strains.</title>
        <authorList>
            <person name="Klenk H.-P."/>
        </authorList>
    </citation>
    <scope>NUCLEOTIDE SEQUENCE</scope>
    <source>
        <strain evidence="1">DSM 45354</strain>
    </source>
</reference>
<dbReference type="Proteomes" id="UP000638648">
    <property type="component" value="Unassembled WGS sequence"/>
</dbReference>
<sequence>MGSRSRRMKEMRAGSARRPRRALKAMGMVVGLICVAAATAAMAKRSKH</sequence>
<gene>
    <name evidence="1" type="ORF">HEB94_004404</name>
</gene>
<proteinExistence type="predicted"/>
<dbReference type="RefSeq" id="WP_192751484.1">
    <property type="nucleotide sequence ID" value="NZ_BAABJL010000207.1"/>
</dbReference>
<protein>
    <submittedName>
        <fullName evidence="1">Uncharacterized protein</fullName>
    </submittedName>
</protein>
<accession>A0A927MW72</accession>